<name>A0ABN9QV99_9DINO</name>
<keyword evidence="5" id="KW-1185">Reference proteome</keyword>
<protein>
    <recommendedName>
        <fullName evidence="3">Alpha/beta hydrolase fold-3 domain-containing protein</fullName>
    </recommendedName>
</protein>
<dbReference type="Pfam" id="PF07859">
    <property type="entry name" value="Abhydrolase_3"/>
    <property type="match status" value="1"/>
</dbReference>
<keyword evidence="1" id="KW-0378">Hydrolase</keyword>
<evidence type="ECO:0000256" key="1">
    <source>
        <dbReference type="ARBA" id="ARBA00022801"/>
    </source>
</evidence>
<dbReference type="SUPFAM" id="SSF53474">
    <property type="entry name" value="alpha/beta-Hydrolases"/>
    <property type="match status" value="1"/>
</dbReference>
<evidence type="ECO:0000259" key="3">
    <source>
        <dbReference type="Pfam" id="PF07859"/>
    </source>
</evidence>
<gene>
    <name evidence="4" type="ORF">PCOR1329_LOCUS15260</name>
</gene>
<dbReference type="PANTHER" id="PTHR48081:SF8">
    <property type="entry name" value="ALPHA_BETA HYDROLASE FOLD-3 DOMAIN-CONTAINING PROTEIN-RELATED"/>
    <property type="match status" value="1"/>
</dbReference>
<comment type="caution">
    <text evidence="4">The sequence shown here is derived from an EMBL/GenBank/DDBJ whole genome shotgun (WGS) entry which is preliminary data.</text>
</comment>
<dbReference type="Gene3D" id="3.40.50.1820">
    <property type="entry name" value="alpha/beta hydrolase"/>
    <property type="match status" value="1"/>
</dbReference>
<feature type="region of interest" description="Disordered" evidence="2">
    <location>
        <begin position="84"/>
        <end position="125"/>
    </location>
</feature>
<dbReference type="EMBL" id="CAUYUJ010004603">
    <property type="protein sequence ID" value="CAK0810242.1"/>
    <property type="molecule type" value="Genomic_DNA"/>
</dbReference>
<feature type="compositionally biased region" description="Low complexity" evidence="2">
    <location>
        <begin position="116"/>
        <end position="125"/>
    </location>
</feature>
<dbReference type="PANTHER" id="PTHR48081">
    <property type="entry name" value="AB HYDROLASE SUPERFAMILY PROTEIN C4A8.06C"/>
    <property type="match status" value="1"/>
</dbReference>
<feature type="domain" description="Alpha/beta hydrolase fold-3" evidence="3">
    <location>
        <begin position="367"/>
        <end position="606"/>
    </location>
</feature>
<dbReference type="InterPro" id="IPR029058">
    <property type="entry name" value="AB_hydrolase_fold"/>
</dbReference>
<sequence>MAGSLPQHDGEVDWQTLEPLNADVLERLLAAHTPLPRQHAGPAVDADEEVIDLYRRRAEQVFASLLAEARGPVEQAALGASAQNVEGAKGADAGPCAKGRGKQRSPAKGGAPPPREGFAAGALELGAGGDDPAAVEAVVEECARGAAVAESGEASEHAEQSASPEGTGGASAGPTEATILEAAVDAAADGGTSEAVEDAPEAVEVGAVESAVDEGTEAAGGDDDQGAAVDSAWAAEEAAVDGSMDWAGEGAVEAELDGEYEGEWPDGGTTQEARKLGQPALAHFLDLFANDDWYEALGQEVPTADDVYEHELPAVYVEDKDAGDVAWSYWHDPWGLLDEDDENNSGCVDRGGAMVQAPKGARSDVCVLYIHGGAFCVNSCWDNLYKGFCSCLAAATGMTVVCPDHLLSGENRPFTAERICNQLVLDLLWLREFDPVTMEPRTAPADMIIAGDSSGGTQAFSVLALMARDHPDLVSSIRAVVMLSPAMDLTCCSHTYVSNAWCKDTYTGDAYFQEEVSLTRQKFSAIDATYVGSEDALQDCVYSPYWLLRGWDDELLAALEKARVPIWMCIGSAEALVGETLDFAQKLKHKLQMEVWLHEAAFHTFILVPRAPSMPEFPSQEVAMRNLINFIHRVVGPRHAPRSADEPPVLRQGIHYYIDEW</sequence>
<dbReference type="InterPro" id="IPR050300">
    <property type="entry name" value="GDXG_lipolytic_enzyme"/>
</dbReference>
<evidence type="ECO:0000313" key="4">
    <source>
        <dbReference type="EMBL" id="CAK0810242.1"/>
    </source>
</evidence>
<accession>A0ABN9QV99</accession>
<dbReference type="InterPro" id="IPR013094">
    <property type="entry name" value="AB_hydrolase_3"/>
</dbReference>
<evidence type="ECO:0000256" key="2">
    <source>
        <dbReference type="SAM" id="MobiDB-lite"/>
    </source>
</evidence>
<organism evidence="4 5">
    <name type="scientific">Prorocentrum cordatum</name>
    <dbReference type="NCBI Taxonomy" id="2364126"/>
    <lineage>
        <taxon>Eukaryota</taxon>
        <taxon>Sar</taxon>
        <taxon>Alveolata</taxon>
        <taxon>Dinophyceae</taxon>
        <taxon>Prorocentrales</taxon>
        <taxon>Prorocentraceae</taxon>
        <taxon>Prorocentrum</taxon>
    </lineage>
</organism>
<feature type="region of interest" description="Disordered" evidence="2">
    <location>
        <begin position="148"/>
        <end position="173"/>
    </location>
</feature>
<dbReference type="Proteomes" id="UP001189429">
    <property type="component" value="Unassembled WGS sequence"/>
</dbReference>
<reference evidence="4" key="1">
    <citation type="submission" date="2023-10" db="EMBL/GenBank/DDBJ databases">
        <authorList>
            <person name="Chen Y."/>
            <person name="Shah S."/>
            <person name="Dougan E. K."/>
            <person name="Thang M."/>
            <person name="Chan C."/>
        </authorList>
    </citation>
    <scope>NUCLEOTIDE SEQUENCE [LARGE SCALE GENOMIC DNA]</scope>
</reference>
<evidence type="ECO:0000313" key="5">
    <source>
        <dbReference type="Proteomes" id="UP001189429"/>
    </source>
</evidence>
<proteinExistence type="predicted"/>